<evidence type="ECO:0000256" key="8">
    <source>
        <dbReference type="ARBA" id="ARBA00022840"/>
    </source>
</evidence>
<dbReference type="FunFam" id="3.30.63.10:FF:000002">
    <property type="entry name" value="Guanylate kinase 1"/>
    <property type="match status" value="1"/>
</dbReference>
<dbReference type="PROSITE" id="PS00856">
    <property type="entry name" value="GUANYLATE_KINASE_1"/>
    <property type="match status" value="1"/>
</dbReference>
<keyword evidence="5 11" id="KW-0808">Transferase</keyword>
<dbReference type="Proteomes" id="UP000470875">
    <property type="component" value="Unassembled WGS sequence"/>
</dbReference>
<evidence type="ECO:0000256" key="3">
    <source>
        <dbReference type="ARBA" id="ARBA00012961"/>
    </source>
</evidence>
<dbReference type="GO" id="GO:0005829">
    <property type="term" value="C:cytosol"/>
    <property type="evidence" value="ECO:0007669"/>
    <property type="project" value="TreeGrafter"/>
</dbReference>
<dbReference type="Gene3D" id="3.40.50.300">
    <property type="entry name" value="P-loop containing nucleotide triphosphate hydrolases"/>
    <property type="match status" value="1"/>
</dbReference>
<dbReference type="AlphaFoldDB" id="A0A6N7W6Q6"/>
<dbReference type="RefSeq" id="WP_318656511.1">
    <property type="nucleotide sequence ID" value="NZ_VULO01000004.1"/>
</dbReference>
<name>A0A6N7W6Q6_9ACTO</name>
<comment type="function">
    <text evidence="1 11">Essential for recycling GMP and indirectly, cGMP.</text>
</comment>
<accession>A0A6N7W6Q6</accession>
<evidence type="ECO:0000313" key="14">
    <source>
        <dbReference type="Proteomes" id="UP000470875"/>
    </source>
</evidence>
<keyword evidence="11" id="KW-0963">Cytoplasm</keyword>
<evidence type="ECO:0000256" key="9">
    <source>
        <dbReference type="ARBA" id="ARBA00030128"/>
    </source>
</evidence>
<dbReference type="GO" id="GO:0004385">
    <property type="term" value="F:GMP kinase activity"/>
    <property type="evidence" value="ECO:0007669"/>
    <property type="project" value="UniProtKB-UniRule"/>
</dbReference>
<gene>
    <name evidence="11" type="primary">gmk</name>
    <name evidence="13" type="ORF">FYJ24_03885</name>
</gene>
<comment type="caution">
    <text evidence="13">The sequence shown here is derived from an EMBL/GenBank/DDBJ whole genome shotgun (WGS) entry which is preliminary data.</text>
</comment>
<dbReference type="PROSITE" id="PS50052">
    <property type="entry name" value="GUANYLATE_KINASE_2"/>
    <property type="match status" value="1"/>
</dbReference>
<evidence type="ECO:0000256" key="1">
    <source>
        <dbReference type="ARBA" id="ARBA00003531"/>
    </source>
</evidence>
<dbReference type="CDD" id="cd00071">
    <property type="entry name" value="GMPK"/>
    <property type="match status" value="1"/>
</dbReference>
<dbReference type="Pfam" id="PF00625">
    <property type="entry name" value="Guanylate_kin"/>
    <property type="match status" value="1"/>
</dbReference>
<dbReference type="InterPro" id="IPR008145">
    <property type="entry name" value="GK/Ca_channel_bsu"/>
</dbReference>
<dbReference type="EMBL" id="VULO01000004">
    <property type="protein sequence ID" value="MSS83916.1"/>
    <property type="molecule type" value="Genomic_DNA"/>
</dbReference>
<dbReference type="GO" id="GO:0005524">
    <property type="term" value="F:ATP binding"/>
    <property type="evidence" value="ECO:0007669"/>
    <property type="project" value="UniProtKB-UniRule"/>
</dbReference>
<evidence type="ECO:0000256" key="10">
    <source>
        <dbReference type="ARBA" id="ARBA00048594"/>
    </source>
</evidence>
<feature type="domain" description="Guanylate kinase-like" evidence="12">
    <location>
        <begin position="4"/>
        <end position="183"/>
    </location>
</feature>
<evidence type="ECO:0000256" key="5">
    <source>
        <dbReference type="ARBA" id="ARBA00022679"/>
    </source>
</evidence>
<evidence type="ECO:0000313" key="13">
    <source>
        <dbReference type="EMBL" id="MSS83916.1"/>
    </source>
</evidence>
<protein>
    <recommendedName>
        <fullName evidence="4 11">Guanylate kinase</fullName>
        <ecNumber evidence="3 11">2.7.4.8</ecNumber>
    </recommendedName>
    <alternativeName>
        <fullName evidence="9 11">GMP kinase</fullName>
    </alternativeName>
</protein>
<dbReference type="PANTHER" id="PTHR23117">
    <property type="entry name" value="GUANYLATE KINASE-RELATED"/>
    <property type="match status" value="1"/>
</dbReference>
<sequence length="185" mass="20532">MKTPPILVLAGPTAVGKGTVVRRLRELYPQIVVSVSATTRRPRPGEVDGADYFFVSDEQFDTLISSDALLEWATVHGRDRYGTPREWVEAQVRAGHPVILEIDLDGARQVRETLPSAVFVFLLPPSWEELVKRLTGRGTESVDERQRRLETAKVELAAASEFDHCVINDNVDNAVQKLASLLGLD</sequence>
<evidence type="ECO:0000256" key="4">
    <source>
        <dbReference type="ARBA" id="ARBA00016296"/>
    </source>
</evidence>
<evidence type="ECO:0000259" key="12">
    <source>
        <dbReference type="PROSITE" id="PS50052"/>
    </source>
</evidence>
<evidence type="ECO:0000256" key="2">
    <source>
        <dbReference type="ARBA" id="ARBA00005790"/>
    </source>
</evidence>
<dbReference type="NCBIfam" id="TIGR03263">
    <property type="entry name" value="guanyl_kin"/>
    <property type="match status" value="1"/>
</dbReference>
<evidence type="ECO:0000256" key="7">
    <source>
        <dbReference type="ARBA" id="ARBA00022777"/>
    </source>
</evidence>
<keyword evidence="8 11" id="KW-0067">ATP-binding</keyword>
<dbReference type="InterPro" id="IPR017665">
    <property type="entry name" value="Guanylate_kinase"/>
</dbReference>
<dbReference type="SUPFAM" id="SSF52540">
    <property type="entry name" value="P-loop containing nucleoside triphosphate hydrolases"/>
    <property type="match status" value="1"/>
</dbReference>
<dbReference type="InterPro" id="IPR020590">
    <property type="entry name" value="Guanylate_kinase_CS"/>
</dbReference>
<evidence type="ECO:0000256" key="6">
    <source>
        <dbReference type="ARBA" id="ARBA00022741"/>
    </source>
</evidence>
<keyword evidence="7 11" id="KW-0418">Kinase</keyword>
<dbReference type="Gene3D" id="3.30.63.10">
    <property type="entry name" value="Guanylate Kinase phosphate binding domain"/>
    <property type="match status" value="1"/>
</dbReference>
<keyword evidence="14" id="KW-1185">Reference proteome</keyword>
<dbReference type="InterPro" id="IPR027417">
    <property type="entry name" value="P-loop_NTPase"/>
</dbReference>
<comment type="subcellular location">
    <subcellularLocation>
        <location evidence="11">Cytoplasm</location>
    </subcellularLocation>
</comment>
<dbReference type="SMART" id="SM00072">
    <property type="entry name" value="GuKc"/>
    <property type="match status" value="1"/>
</dbReference>
<organism evidence="13 14">
    <name type="scientific">Scrofimicrobium canadense</name>
    <dbReference type="NCBI Taxonomy" id="2652290"/>
    <lineage>
        <taxon>Bacteria</taxon>
        <taxon>Bacillati</taxon>
        <taxon>Actinomycetota</taxon>
        <taxon>Actinomycetes</taxon>
        <taxon>Actinomycetales</taxon>
        <taxon>Actinomycetaceae</taxon>
        <taxon>Scrofimicrobium</taxon>
    </lineage>
</organism>
<dbReference type="PANTHER" id="PTHR23117:SF13">
    <property type="entry name" value="GUANYLATE KINASE"/>
    <property type="match status" value="1"/>
</dbReference>
<keyword evidence="6 11" id="KW-0547">Nucleotide-binding</keyword>
<reference evidence="13 14" key="1">
    <citation type="submission" date="2019-08" db="EMBL/GenBank/DDBJ databases">
        <title>In-depth cultivation of the pig gut microbiome towards novel bacterial diversity and tailored functional studies.</title>
        <authorList>
            <person name="Wylensek D."/>
            <person name="Hitch T.C.A."/>
            <person name="Clavel T."/>
        </authorList>
    </citation>
    <scope>NUCLEOTIDE SEQUENCE [LARGE SCALE GENOMIC DNA]</scope>
    <source>
        <strain evidence="13 14">WB03_NA08</strain>
    </source>
</reference>
<feature type="binding site" evidence="11">
    <location>
        <begin position="11"/>
        <end position="18"/>
    </location>
    <ligand>
        <name>ATP</name>
        <dbReference type="ChEBI" id="CHEBI:30616"/>
    </ligand>
</feature>
<dbReference type="HAMAP" id="MF_00328">
    <property type="entry name" value="Guanylate_kinase"/>
    <property type="match status" value="1"/>
</dbReference>
<dbReference type="EC" id="2.7.4.8" evidence="3 11"/>
<proteinExistence type="inferred from homology"/>
<comment type="similarity">
    <text evidence="2 11">Belongs to the guanylate kinase family.</text>
</comment>
<evidence type="ECO:0000256" key="11">
    <source>
        <dbReference type="HAMAP-Rule" id="MF_00328"/>
    </source>
</evidence>
<comment type="catalytic activity">
    <reaction evidence="10 11">
        <text>GMP + ATP = GDP + ADP</text>
        <dbReference type="Rhea" id="RHEA:20780"/>
        <dbReference type="ChEBI" id="CHEBI:30616"/>
        <dbReference type="ChEBI" id="CHEBI:58115"/>
        <dbReference type="ChEBI" id="CHEBI:58189"/>
        <dbReference type="ChEBI" id="CHEBI:456216"/>
        <dbReference type="EC" id="2.7.4.8"/>
    </reaction>
</comment>
<dbReference type="InterPro" id="IPR008144">
    <property type="entry name" value="Guanylate_kin-like_dom"/>
</dbReference>